<keyword evidence="3" id="KW-1185">Reference proteome</keyword>
<dbReference type="AlphaFoldDB" id="A0A5N6RCN2"/>
<gene>
    <name evidence="2" type="ORF">FH972_015420</name>
</gene>
<sequence>MGLIALLVREVCALSQAFGSHMDKAEGRIGPVAPWDFGSSGLSTGPDPGLT</sequence>
<feature type="signal peptide" evidence="1">
    <location>
        <begin position="1"/>
        <end position="17"/>
    </location>
</feature>
<name>A0A5N6RCN2_9ROSI</name>
<keyword evidence="1" id="KW-0732">Signal</keyword>
<evidence type="ECO:0000256" key="1">
    <source>
        <dbReference type="SAM" id="SignalP"/>
    </source>
</evidence>
<evidence type="ECO:0008006" key="4">
    <source>
        <dbReference type="Google" id="ProtNLM"/>
    </source>
</evidence>
<organism evidence="2 3">
    <name type="scientific">Carpinus fangiana</name>
    <dbReference type="NCBI Taxonomy" id="176857"/>
    <lineage>
        <taxon>Eukaryota</taxon>
        <taxon>Viridiplantae</taxon>
        <taxon>Streptophyta</taxon>
        <taxon>Embryophyta</taxon>
        <taxon>Tracheophyta</taxon>
        <taxon>Spermatophyta</taxon>
        <taxon>Magnoliopsida</taxon>
        <taxon>eudicotyledons</taxon>
        <taxon>Gunneridae</taxon>
        <taxon>Pentapetalae</taxon>
        <taxon>rosids</taxon>
        <taxon>fabids</taxon>
        <taxon>Fagales</taxon>
        <taxon>Betulaceae</taxon>
        <taxon>Carpinus</taxon>
    </lineage>
</organism>
<dbReference type="EMBL" id="CM017326">
    <property type="protein sequence ID" value="KAE8076795.1"/>
    <property type="molecule type" value="Genomic_DNA"/>
</dbReference>
<evidence type="ECO:0000313" key="3">
    <source>
        <dbReference type="Proteomes" id="UP000327013"/>
    </source>
</evidence>
<proteinExistence type="predicted"/>
<feature type="chain" id="PRO_5024415913" description="Chlorophyll a-b binding protein, chloroplastic" evidence="1">
    <location>
        <begin position="18"/>
        <end position="51"/>
    </location>
</feature>
<reference evidence="2 3" key="1">
    <citation type="submission" date="2019-06" db="EMBL/GenBank/DDBJ databases">
        <title>A chromosomal-level reference genome of Carpinus fangiana (Coryloideae, Betulaceae).</title>
        <authorList>
            <person name="Yang X."/>
            <person name="Wang Z."/>
            <person name="Zhang L."/>
            <person name="Hao G."/>
            <person name="Liu J."/>
            <person name="Yang Y."/>
        </authorList>
    </citation>
    <scope>NUCLEOTIDE SEQUENCE [LARGE SCALE GENOMIC DNA]</scope>
    <source>
        <strain evidence="2">Cfa_2016G</strain>
        <tissue evidence="2">Leaf</tissue>
    </source>
</reference>
<accession>A0A5N6RCN2</accession>
<evidence type="ECO:0000313" key="2">
    <source>
        <dbReference type="EMBL" id="KAE8076795.1"/>
    </source>
</evidence>
<dbReference type="Proteomes" id="UP000327013">
    <property type="component" value="Chromosome 6"/>
</dbReference>
<protein>
    <recommendedName>
        <fullName evidence="4">Chlorophyll a-b binding protein, chloroplastic</fullName>
    </recommendedName>
</protein>